<gene>
    <name evidence="7" type="ORF">BD410DRAFT_725354</name>
</gene>
<evidence type="ECO:0000259" key="6">
    <source>
        <dbReference type="PROSITE" id="PS51194"/>
    </source>
</evidence>
<dbReference type="CDD" id="cd18008">
    <property type="entry name" value="DEXDc_SHPRH-like"/>
    <property type="match status" value="1"/>
</dbReference>
<evidence type="ECO:0000256" key="3">
    <source>
        <dbReference type="ARBA" id="ARBA00022840"/>
    </source>
</evidence>
<dbReference type="InterPro" id="IPR050628">
    <property type="entry name" value="SNF2_RAD54_helicase_TF"/>
</dbReference>
<evidence type="ECO:0000256" key="2">
    <source>
        <dbReference type="ARBA" id="ARBA00022801"/>
    </source>
</evidence>
<protein>
    <recommendedName>
        <fullName evidence="9">SNF2 family DNA-dependent ATPase domain-containing protein</fullName>
    </recommendedName>
</protein>
<sequence length="749" mass="83341">MPQPFRPSNGNIHNNYPKVIANTTIPGGFTKPSTVINAPTNPPYTKPKPTDGNPLWETFDEPADLGLYDPRKSAADAEKDLKDLLQDSMNDVAFEGVDMSLAHVQGFREGITLMPHQIVGRVWMKDRETGKKNGGILADDMGLGKTIQTLVRISDGRPRKSDKDSGFAAATLVVCPVALVSQWASEIKKMVVGMRVIEHHGPSRTWDPQELSRAHIVVTSYSIVGSEYASYSGDAKDKSKPKASSKASTSKSKSTGNSSESEFEAGSDDDSDSDRETFGRTLAKHKKAAPKSKKKALDALFRVKWWRIVLDEAHNIKNRKTKTAIACVALEGKFRWCLTGTPMQNNVEELFSLLQFLRIRPLNDWETFNHQINKPVKSGRSVRAMKRLQLVLKAIMLRRKKDTLLNGKPLIELPPRIVNVQPCEFDEDEREFYDALEKKIALTINKFMKGGAQMPNYTSMLVLLLRLRQACNHPSLVSKDFSTDKEAVEPKAAKNDGDLDGADDLADLFGQMGVAGERKCQMCQEILSEEEAHNPDATHCAGCADIAAKSRRRSLARPGIDLPPDSAKIRMILQLLEDIDERSDGEEKTIIFSQFTSMLDLLQPFLRANGVRYVRYDGSMRKDQREASLETIRTSGSVKCILISFKAGSTGLNLTACNNVILVDLWWNPALEDQAFDRTHRFGQTRQVNIFKLTIPNTVEERILKLQEDKRALANAALSGDKLTKSKNLGINDLMALFKGHGGGDDDEE</sequence>
<proteinExistence type="predicted"/>
<dbReference type="Pfam" id="PF00271">
    <property type="entry name" value="Helicase_C"/>
    <property type="match status" value="1"/>
</dbReference>
<dbReference type="PROSITE" id="PS51194">
    <property type="entry name" value="HELICASE_CTER"/>
    <property type="match status" value="1"/>
</dbReference>
<dbReference type="InterPro" id="IPR049730">
    <property type="entry name" value="SNF2/RAD54-like_C"/>
</dbReference>
<dbReference type="InterPro" id="IPR014001">
    <property type="entry name" value="Helicase_ATP-bd"/>
</dbReference>
<accession>A0A4Y7Q1F0</accession>
<feature type="compositionally biased region" description="Acidic residues" evidence="4">
    <location>
        <begin position="261"/>
        <end position="273"/>
    </location>
</feature>
<dbReference type="OrthoDB" id="423559at2759"/>
<dbReference type="SMART" id="SM00490">
    <property type="entry name" value="HELICc"/>
    <property type="match status" value="1"/>
</dbReference>
<keyword evidence="3" id="KW-0067">ATP-binding</keyword>
<dbReference type="InterPro" id="IPR000330">
    <property type="entry name" value="SNF2_N"/>
</dbReference>
<dbReference type="CDD" id="cd18793">
    <property type="entry name" value="SF2_C_SNF"/>
    <property type="match status" value="1"/>
</dbReference>
<keyword evidence="1" id="KW-0547">Nucleotide-binding</keyword>
<dbReference type="Gene3D" id="3.40.50.300">
    <property type="entry name" value="P-loop containing nucleotide triphosphate hydrolases"/>
    <property type="match status" value="1"/>
</dbReference>
<dbReference type="PROSITE" id="PS51192">
    <property type="entry name" value="HELICASE_ATP_BIND_1"/>
    <property type="match status" value="1"/>
</dbReference>
<dbReference type="GO" id="GO:0005524">
    <property type="term" value="F:ATP binding"/>
    <property type="evidence" value="ECO:0007669"/>
    <property type="project" value="UniProtKB-KW"/>
</dbReference>
<dbReference type="Proteomes" id="UP000294933">
    <property type="component" value="Unassembled WGS sequence"/>
</dbReference>
<dbReference type="InterPro" id="IPR027417">
    <property type="entry name" value="P-loop_NTPase"/>
</dbReference>
<evidence type="ECO:0000256" key="4">
    <source>
        <dbReference type="SAM" id="MobiDB-lite"/>
    </source>
</evidence>
<dbReference type="Gene3D" id="3.40.50.10810">
    <property type="entry name" value="Tandem AAA-ATPase domain"/>
    <property type="match status" value="2"/>
</dbReference>
<dbReference type="SMART" id="SM00487">
    <property type="entry name" value="DEXDc"/>
    <property type="match status" value="1"/>
</dbReference>
<feature type="domain" description="Helicase ATP-binding" evidence="5">
    <location>
        <begin position="126"/>
        <end position="360"/>
    </location>
</feature>
<feature type="domain" description="Helicase C-terminal" evidence="6">
    <location>
        <begin position="571"/>
        <end position="735"/>
    </location>
</feature>
<evidence type="ECO:0008006" key="9">
    <source>
        <dbReference type="Google" id="ProtNLM"/>
    </source>
</evidence>
<dbReference type="AlphaFoldDB" id="A0A4Y7Q1F0"/>
<dbReference type="GO" id="GO:0008094">
    <property type="term" value="F:ATP-dependent activity, acting on DNA"/>
    <property type="evidence" value="ECO:0007669"/>
    <property type="project" value="TreeGrafter"/>
</dbReference>
<dbReference type="VEuPathDB" id="FungiDB:BD410DRAFT_725354"/>
<dbReference type="GO" id="GO:0006281">
    <property type="term" value="P:DNA repair"/>
    <property type="evidence" value="ECO:0007669"/>
    <property type="project" value="TreeGrafter"/>
</dbReference>
<organism evidence="7 8">
    <name type="scientific">Rickenella mellea</name>
    <dbReference type="NCBI Taxonomy" id="50990"/>
    <lineage>
        <taxon>Eukaryota</taxon>
        <taxon>Fungi</taxon>
        <taxon>Dikarya</taxon>
        <taxon>Basidiomycota</taxon>
        <taxon>Agaricomycotina</taxon>
        <taxon>Agaricomycetes</taxon>
        <taxon>Hymenochaetales</taxon>
        <taxon>Rickenellaceae</taxon>
        <taxon>Rickenella</taxon>
    </lineage>
</organism>
<evidence type="ECO:0000256" key="1">
    <source>
        <dbReference type="ARBA" id="ARBA00022741"/>
    </source>
</evidence>
<dbReference type="STRING" id="50990.A0A4Y7Q1F0"/>
<feature type="compositionally biased region" description="Low complexity" evidence="4">
    <location>
        <begin position="242"/>
        <end position="260"/>
    </location>
</feature>
<dbReference type="Pfam" id="PF00176">
    <property type="entry name" value="SNF2-rel_dom"/>
    <property type="match status" value="1"/>
</dbReference>
<dbReference type="SUPFAM" id="SSF52540">
    <property type="entry name" value="P-loop containing nucleoside triphosphate hydrolases"/>
    <property type="match status" value="2"/>
</dbReference>
<dbReference type="InterPro" id="IPR038718">
    <property type="entry name" value="SNF2-like_sf"/>
</dbReference>
<dbReference type="PANTHER" id="PTHR45626:SF14">
    <property type="entry name" value="ATP-DEPENDENT DNA HELICASE (EUROFUNG)"/>
    <property type="match status" value="1"/>
</dbReference>
<dbReference type="InterPro" id="IPR001650">
    <property type="entry name" value="Helicase_C-like"/>
</dbReference>
<feature type="region of interest" description="Disordered" evidence="4">
    <location>
        <begin position="231"/>
        <end position="276"/>
    </location>
</feature>
<dbReference type="GO" id="GO:0016787">
    <property type="term" value="F:hydrolase activity"/>
    <property type="evidence" value="ECO:0007669"/>
    <property type="project" value="UniProtKB-KW"/>
</dbReference>
<name>A0A4Y7Q1F0_9AGAM</name>
<dbReference type="EMBL" id="ML170186">
    <property type="protein sequence ID" value="TDL20620.1"/>
    <property type="molecule type" value="Genomic_DNA"/>
</dbReference>
<evidence type="ECO:0000259" key="5">
    <source>
        <dbReference type="PROSITE" id="PS51192"/>
    </source>
</evidence>
<evidence type="ECO:0000313" key="7">
    <source>
        <dbReference type="EMBL" id="TDL20620.1"/>
    </source>
</evidence>
<evidence type="ECO:0000313" key="8">
    <source>
        <dbReference type="Proteomes" id="UP000294933"/>
    </source>
</evidence>
<keyword evidence="2" id="KW-0378">Hydrolase</keyword>
<dbReference type="GO" id="GO:0005634">
    <property type="term" value="C:nucleus"/>
    <property type="evidence" value="ECO:0007669"/>
    <property type="project" value="TreeGrafter"/>
</dbReference>
<keyword evidence="8" id="KW-1185">Reference proteome</keyword>
<dbReference type="PANTHER" id="PTHR45626">
    <property type="entry name" value="TRANSCRIPTION TERMINATION FACTOR 2-RELATED"/>
    <property type="match status" value="1"/>
</dbReference>
<reference evidence="7 8" key="1">
    <citation type="submission" date="2018-06" db="EMBL/GenBank/DDBJ databases">
        <title>A transcriptomic atlas of mushroom development highlights an independent origin of complex multicellularity.</title>
        <authorList>
            <consortium name="DOE Joint Genome Institute"/>
            <person name="Krizsan K."/>
            <person name="Almasi E."/>
            <person name="Merenyi Z."/>
            <person name="Sahu N."/>
            <person name="Viragh M."/>
            <person name="Koszo T."/>
            <person name="Mondo S."/>
            <person name="Kiss B."/>
            <person name="Balint B."/>
            <person name="Kues U."/>
            <person name="Barry K."/>
            <person name="Hegedus J.C."/>
            <person name="Henrissat B."/>
            <person name="Johnson J."/>
            <person name="Lipzen A."/>
            <person name="Ohm R."/>
            <person name="Nagy I."/>
            <person name="Pangilinan J."/>
            <person name="Yan J."/>
            <person name="Xiong Y."/>
            <person name="Grigoriev I.V."/>
            <person name="Hibbett D.S."/>
            <person name="Nagy L.G."/>
        </authorList>
    </citation>
    <scope>NUCLEOTIDE SEQUENCE [LARGE SCALE GENOMIC DNA]</scope>
    <source>
        <strain evidence="7 8">SZMC22713</strain>
    </source>
</reference>